<dbReference type="SUPFAM" id="SSF54427">
    <property type="entry name" value="NTF2-like"/>
    <property type="match status" value="1"/>
</dbReference>
<sequence>MESQTEKNKAVVRKFNEDFLIAGNKETFESLVDPAFINYNMPTDQDTRTMTRDFILQLMHPALPDRKLTIHDMIAEGDKVFTFKTIEGTLAAPFMNADKPGSRFSMKIIDIIQLKDEKYIAHWSVREVATY</sequence>
<dbReference type="OrthoDB" id="7876517at2"/>
<gene>
    <name evidence="1" type="ORF">SAMN05660909_03102</name>
</gene>
<keyword evidence="2" id="KW-1185">Reference proteome</keyword>
<dbReference type="RefSeq" id="WP_089762844.1">
    <property type="nucleotide sequence ID" value="NZ_BKAT01000048.1"/>
</dbReference>
<dbReference type="AlphaFoldDB" id="A0A1H4DFU9"/>
<dbReference type="Gene3D" id="3.10.450.50">
    <property type="match status" value="1"/>
</dbReference>
<dbReference type="InterPro" id="IPR032710">
    <property type="entry name" value="NTF2-like_dom_sf"/>
</dbReference>
<dbReference type="PANTHER" id="PTHR38436">
    <property type="entry name" value="POLYKETIDE CYCLASE SNOAL-LIKE DOMAIN"/>
    <property type="match status" value="1"/>
</dbReference>
<evidence type="ECO:0000313" key="1">
    <source>
        <dbReference type="EMBL" id="SEA71376.1"/>
    </source>
</evidence>
<accession>A0A1H4DFU9</accession>
<dbReference type="InterPro" id="IPR009959">
    <property type="entry name" value="Cyclase_SnoaL-like"/>
</dbReference>
<proteinExistence type="predicted"/>
<dbReference type="GO" id="GO:0030638">
    <property type="term" value="P:polyketide metabolic process"/>
    <property type="evidence" value="ECO:0007669"/>
    <property type="project" value="InterPro"/>
</dbReference>
<dbReference type="Proteomes" id="UP000199656">
    <property type="component" value="Unassembled WGS sequence"/>
</dbReference>
<dbReference type="EMBL" id="FNRL01000013">
    <property type="protein sequence ID" value="SEA71376.1"/>
    <property type="molecule type" value="Genomic_DNA"/>
</dbReference>
<protein>
    <submittedName>
        <fullName evidence="1">SnoaL-like polyketide cyclase</fullName>
    </submittedName>
</protein>
<dbReference type="Pfam" id="PF07366">
    <property type="entry name" value="SnoaL"/>
    <property type="match status" value="1"/>
</dbReference>
<reference evidence="2" key="1">
    <citation type="submission" date="2016-10" db="EMBL/GenBank/DDBJ databases">
        <authorList>
            <person name="Varghese N."/>
            <person name="Submissions S."/>
        </authorList>
    </citation>
    <scope>NUCLEOTIDE SEQUENCE [LARGE SCALE GENOMIC DNA]</scope>
    <source>
        <strain evidence="2">DSM 23920</strain>
    </source>
</reference>
<dbReference type="STRING" id="408074.SAMN05660909_03102"/>
<name>A0A1H4DFU9_9BACT</name>
<organism evidence="1 2">
    <name type="scientific">Chitinophaga terrae</name>
    <name type="common">ex Kim and Jung 2007</name>
    <dbReference type="NCBI Taxonomy" id="408074"/>
    <lineage>
        <taxon>Bacteria</taxon>
        <taxon>Pseudomonadati</taxon>
        <taxon>Bacteroidota</taxon>
        <taxon>Chitinophagia</taxon>
        <taxon>Chitinophagales</taxon>
        <taxon>Chitinophagaceae</taxon>
        <taxon>Chitinophaga</taxon>
    </lineage>
</organism>
<evidence type="ECO:0000313" key="2">
    <source>
        <dbReference type="Proteomes" id="UP000199656"/>
    </source>
</evidence>
<dbReference type="PANTHER" id="PTHR38436:SF1">
    <property type="entry name" value="ESTER CYCLASE"/>
    <property type="match status" value="1"/>
</dbReference>